<dbReference type="InterPro" id="IPR012318">
    <property type="entry name" value="HTH_CRP"/>
</dbReference>
<dbReference type="EMBL" id="JACHFZ010000001">
    <property type="protein sequence ID" value="MBB5291106.1"/>
    <property type="molecule type" value="Genomic_DNA"/>
</dbReference>
<dbReference type="SMART" id="SM00419">
    <property type="entry name" value="HTH_CRP"/>
    <property type="match status" value="1"/>
</dbReference>
<name>A0A7W8MGM0_9CAUL</name>
<dbReference type="InterPro" id="IPR036388">
    <property type="entry name" value="WH-like_DNA-bd_sf"/>
</dbReference>
<dbReference type="InterPro" id="IPR036390">
    <property type="entry name" value="WH_DNA-bd_sf"/>
</dbReference>
<keyword evidence="6" id="KW-1185">Reference proteome</keyword>
<proteinExistence type="predicted"/>
<keyword evidence="1" id="KW-0805">Transcription regulation</keyword>
<protein>
    <submittedName>
        <fullName evidence="5">CRP-like cAMP-binding protein</fullName>
    </submittedName>
</protein>
<keyword evidence="3" id="KW-0804">Transcription</keyword>
<dbReference type="SUPFAM" id="SSF51206">
    <property type="entry name" value="cAMP-binding domain-like"/>
    <property type="match status" value="1"/>
</dbReference>
<dbReference type="CDD" id="cd00038">
    <property type="entry name" value="CAP_ED"/>
    <property type="match status" value="1"/>
</dbReference>
<dbReference type="GO" id="GO:0005829">
    <property type="term" value="C:cytosol"/>
    <property type="evidence" value="ECO:0007669"/>
    <property type="project" value="TreeGrafter"/>
</dbReference>
<dbReference type="Gene3D" id="2.60.120.10">
    <property type="entry name" value="Jelly Rolls"/>
    <property type="match status" value="1"/>
</dbReference>
<dbReference type="Gene3D" id="1.10.10.10">
    <property type="entry name" value="Winged helix-like DNA-binding domain superfamily/Winged helix DNA-binding domain"/>
    <property type="match status" value="1"/>
</dbReference>
<evidence type="ECO:0000256" key="1">
    <source>
        <dbReference type="ARBA" id="ARBA00023015"/>
    </source>
</evidence>
<dbReference type="Pfam" id="PF00027">
    <property type="entry name" value="cNMP_binding"/>
    <property type="match status" value="1"/>
</dbReference>
<sequence>MKLSRFTESLPAHAEGGLMAAVLKNKFLSAIAQEDLAAMLPRMREVELRKGQVLIEQEAAVEEVHFPLSAQLCNLTIFTDGRSVETAVVGSEGVSGLAPFLADAPCAWQVVVQIAGSALALPSSVLRSQARESADLRGLLVRLVHDYQAQSAQTAACNTVHRSTAKLARWLLMFDDRSQGKKLEITQQDLAALMGMQRTTINQAAGELKTLGAIAYQRGYIRITNRDLLERSSCECYEMQRRRSRALGLDPA</sequence>
<evidence type="ECO:0000256" key="3">
    <source>
        <dbReference type="ARBA" id="ARBA00023163"/>
    </source>
</evidence>
<dbReference type="InterPro" id="IPR000595">
    <property type="entry name" value="cNMP-bd_dom"/>
</dbReference>
<dbReference type="PROSITE" id="PS51063">
    <property type="entry name" value="HTH_CRP_2"/>
    <property type="match status" value="1"/>
</dbReference>
<feature type="domain" description="HTH crp-type" evidence="4">
    <location>
        <begin position="161"/>
        <end position="227"/>
    </location>
</feature>
<dbReference type="Proteomes" id="UP000566663">
    <property type="component" value="Unassembled WGS sequence"/>
</dbReference>
<evidence type="ECO:0000259" key="4">
    <source>
        <dbReference type="PROSITE" id="PS51063"/>
    </source>
</evidence>
<dbReference type="PANTHER" id="PTHR24567:SF74">
    <property type="entry name" value="HTH-TYPE TRANSCRIPTIONAL REGULATOR ARCR"/>
    <property type="match status" value="1"/>
</dbReference>
<dbReference type="Pfam" id="PF13545">
    <property type="entry name" value="HTH_Crp_2"/>
    <property type="match status" value="1"/>
</dbReference>
<organism evidence="5 6">
    <name type="scientific">Brevundimonas basaltis</name>
    <dbReference type="NCBI Taxonomy" id="472166"/>
    <lineage>
        <taxon>Bacteria</taxon>
        <taxon>Pseudomonadati</taxon>
        <taxon>Pseudomonadota</taxon>
        <taxon>Alphaproteobacteria</taxon>
        <taxon>Caulobacterales</taxon>
        <taxon>Caulobacteraceae</taxon>
        <taxon>Brevundimonas</taxon>
    </lineage>
</organism>
<dbReference type="InterPro" id="IPR050397">
    <property type="entry name" value="Env_Response_Regulators"/>
</dbReference>
<comment type="caution">
    <text evidence="5">The sequence shown here is derived from an EMBL/GenBank/DDBJ whole genome shotgun (WGS) entry which is preliminary data.</text>
</comment>
<gene>
    <name evidence="5" type="ORF">HNQ67_000602</name>
</gene>
<dbReference type="InterPro" id="IPR018490">
    <property type="entry name" value="cNMP-bd_dom_sf"/>
</dbReference>
<dbReference type="RefSeq" id="WP_183252180.1">
    <property type="nucleotide sequence ID" value="NZ_JACHFZ010000001.1"/>
</dbReference>
<dbReference type="InterPro" id="IPR014710">
    <property type="entry name" value="RmlC-like_jellyroll"/>
</dbReference>
<evidence type="ECO:0000313" key="6">
    <source>
        <dbReference type="Proteomes" id="UP000566663"/>
    </source>
</evidence>
<dbReference type="AlphaFoldDB" id="A0A7W8MGM0"/>
<dbReference type="GO" id="GO:0003700">
    <property type="term" value="F:DNA-binding transcription factor activity"/>
    <property type="evidence" value="ECO:0007669"/>
    <property type="project" value="TreeGrafter"/>
</dbReference>
<dbReference type="PANTHER" id="PTHR24567">
    <property type="entry name" value="CRP FAMILY TRANSCRIPTIONAL REGULATORY PROTEIN"/>
    <property type="match status" value="1"/>
</dbReference>
<reference evidence="5 6" key="1">
    <citation type="submission" date="2020-08" db="EMBL/GenBank/DDBJ databases">
        <title>Genomic Encyclopedia of Type Strains, Phase IV (KMG-IV): sequencing the most valuable type-strain genomes for metagenomic binning, comparative biology and taxonomic classification.</title>
        <authorList>
            <person name="Goeker M."/>
        </authorList>
    </citation>
    <scope>NUCLEOTIDE SEQUENCE [LARGE SCALE GENOMIC DNA]</scope>
    <source>
        <strain evidence="5 6">DSM 25335</strain>
    </source>
</reference>
<dbReference type="SUPFAM" id="SSF46785">
    <property type="entry name" value="Winged helix' DNA-binding domain"/>
    <property type="match status" value="1"/>
</dbReference>
<evidence type="ECO:0000256" key="2">
    <source>
        <dbReference type="ARBA" id="ARBA00023125"/>
    </source>
</evidence>
<keyword evidence="2" id="KW-0238">DNA-binding</keyword>
<evidence type="ECO:0000313" key="5">
    <source>
        <dbReference type="EMBL" id="MBB5291106.1"/>
    </source>
</evidence>
<dbReference type="GO" id="GO:0003677">
    <property type="term" value="F:DNA binding"/>
    <property type="evidence" value="ECO:0007669"/>
    <property type="project" value="UniProtKB-KW"/>
</dbReference>
<accession>A0A7W8MGM0</accession>